<evidence type="ECO:0000256" key="2">
    <source>
        <dbReference type="ARBA" id="ARBA00023002"/>
    </source>
</evidence>
<evidence type="ECO:0000256" key="1">
    <source>
        <dbReference type="ARBA" id="ARBA00006484"/>
    </source>
</evidence>
<dbReference type="PANTHER" id="PTHR45024:SF2">
    <property type="entry name" value="SCP2 DOMAIN-CONTAINING PROTEIN"/>
    <property type="match status" value="1"/>
</dbReference>
<dbReference type="GO" id="GO:0016491">
    <property type="term" value="F:oxidoreductase activity"/>
    <property type="evidence" value="ECO:0007669"/>
    <property type="project" value="UniProtKB-KW"/>
</dbReference>
<dbReference type="Gene3D" id="3.40.50.720">
    <property type="entry name" value="NAD(P)-binding Rossmann-like Domain"/>
    <property type="match status" value="1"/>
</dbReference>
<dbReference type="InterPro" id="IPR020904">
    <property type="entry name" value="Sc_DH/Rdtase_CS"/>
</dbReference>
<reference evidence="5 6" key="1">
    <citation type="journal article" date="2024" name="Science">
        <title>Giant polyketide synthase enzymes in the biosynthesis of giant marine polyether toxins.</title>
        <authorList>
            <person name="Fallon T.R."/>
            <person name="Shende V.V."/>
            <person name="Wierzbicki I.H."/>
            <person name="Pendleton A.L."/>
            <person name="Watervoot N.F."/>
            <person name="Auber R.P."/>
            <person name="Gonzalez D.J."/>
            <person name="Wisecaver J.H."/>
            <person name="Moore B.S."/>
        </authorList>
    </citation>
    <scope>NUCLEOTIDE SEQUENCE [LARGE SCALE GENOMIC DNA]</scope>
    <source>
        <strain evidence="5 6">12B1</strain>
    </source>
</reference>
<proteinExistence type="inferred from homology"/>
<dbReference type="Gene3D" id="1.10.287.4290">
    <property type="match status" value="1"/>
</dbReference>
<dbReference type="EMBL" id="JBGBPQ010000004">
    <property type="protein sequence ID" value="KAL1524847.1"/>
    <property type="molecule type" value="Genomic_DNA"/>
</dbReference>
<evidence type="ECO:0000313" key="5">
    <source>
        <dbReference type="EMBL" id="KAL1524847.1"/>
    </source>
</evidence>
<organism evidence="5 6">
    <name type="scientific">Prymnesium parvum</name>
    <name type="common">Toxic golden alga</name>
    <dbReference type="NCBI Taxonomy" id="97485"/>
    <lineage>
        <taxon>Eukaryota</taxon>
        <taxon>Haptista</taxon>
        <taxon>Haptophyta</taxon>
        <taxon>Prymnesiophyceae</taxon>
        <taxon>Prymnesiales</taxon>
        <taxon>Prymnesiaceae</taxon>
        <taxon>Prymnesium</taxon>
    </lineage>
</organism>
<evidence type="ECO:0000313" key="6">
    <source>
        <dbReference type="Proteomes" id="UP001515480"/>
    </source>
</evidence>
<evidence type="ECO:0000256" key="3">
    <source>
        <dbReference type="RuleBase" id="RU000363"/>
    </source>
</evidence>
<keyword evidence="6" id="KW-1185">Reference proteome</keyword>
<dbReference type="SUPFAM" id="SSF51735">
    <property type="entry name" value="NAD(P)-binding Rossmann-fold domains"/>
    <property type="match status" value="1"/>
</dbReference>
<sequence length="295" mass="31060">MPQIRYDGRVAIVTGSGGGLGRQYAEMLASRGAKVLINDVDAEKARDAAAAIVAAGGEALANSDSVEEGEKLVRAAVEAWGRLDILINNAGILRDAAFHRMTRAQLDEVLRVHLIGAYAVTRAAWGHMRAAAYGRVVCVTSVNGLYGAFGQSNYAAAKAALVGFAKTLAIEGEGKGIRVNAVAPGGGTQMTASVMPPELLARWKPAYAVPCVAYLCSEECEATGGVFEAGGGWMAQVRWQRSAGVFFDLESFSVEDVRDAWGRITDFTNATSPEEEGTVGVNSPQLAQILHGSKL</sequence>
<dbReference type="SMART" id="SM00822">
    <property type="entry name" value="PKS_KR"/>
    <property type="match status" value="1"/>
</dbReference>
<feature type="domain" description="Ketoreductase" evidence="4">
    <location>
        <begin position="9"/>
        <end position="187"/>
    </location>
</feature>
<dbReference type="InterPro" id="IPR057326">
    <property type="entry name" value="KR_dom"/>
</dbReference>
<comment type="caution">
    <text evidence="5">The sequence shown here is derived from an EMBL/GenBank/DDBJ whole genome shotgun (WGS) entry which is preliminary data.</text>
</comment>
<keyword evidence="2" id="KW-0560">Oxidoreductase</keyword>
<dbReference type="Proteomes" id="UP001515480">
    <property type="component" value="Unassembled WGS sequence"/>
</dbReference>
<dbReference type="PANTHER" id="PTHR45024">
    <property type="entry name" value="DEHYDROGENASES, SHORT CHAIN"/>
    <property type="match status" value="1"/>
</dbReference>
<evidence type="ECO:0000259" key="4">
    <source>
        <dbReference type="SMART" id="SM00822"/>
    </source>
</evidence>
<dbReference type="InterPro" id="IPR002347">
    <property type="entry name" value="SDR_fam"/>
</dbReference>
<gene>
    <name evidence="5" type="ORF">AB1Y20_019727</name>
</gene>
<dbReference type="InterPro" id="IPR051687">
    <property type="entry name" value="Peroxisomal_Beta-Oxidation"/>
</dbReference>
<protein>
    <recommendedName>
        <fullName evidence="4">Ketoreductase domain-containing protein</fullName>
    </recommendedName>
</protein>
<accession>A0AB34JV92</accession>
<dbReference type="PROSITE" id="PS00061">
    <property type="entry name" value="ADH_SHORT"/>
    <property type="match status" value="1"/>
</dbReference>
<dbReference type="PRINTS" id="PR00080">
    <property type="entry name" value="SDRFAMILY"/>
</dbReference>
<dbReference type="PRINTS" id="PR00081">
    <property type="entry name" value="GDHRDH"/>
</dbReference>
<dbReference type="InterPro" id="IPR036291">
    <property type="entry name" value="NAD(P)-bd_dom_sf"/>
</dbReference>
<dbReference type="Pfam" id="PF00106">
    <property type="entry name" value="adh_short"/>
    <property type="match status" value="1"/>
</dbReference>
<comment type="similarity">
    <text evidence="1 3">Belongs to the short-chain dehydrogenases/reductases (SDR) family.</text>
</comment>
<name>A0AB34JV92_PRYPA</name>
<dbReference type="AlphaFoldDB" id="A0AB34JV92"/>